<keyword evidence="3 6" id="KW-1133">Transmembrane helix</keyword>
<sequence>MATEKRTQGEPVPAPRRSSGEAPPAPVARRAQDRLDAAFALLTERPLSLYAAAVLRIGYGLLYLVFLLREFPHRDQIWGPGAPWTPDLARQLSDQTGWMTFLTLSDSRVFFELCYLSAVVTSALFLLGWRTRAVSVLFAVVVASFHSRAIYMTDGGDNLILLMAVYLVFTACGRRWSLDARRAVRRQKDAGEQAGRIGRVRVARLLSAGEPREHLADARRLVITVLHNCALLVIAVQVCFLYGAAGLYKVQGGMWGNGTALHYVLNLQLFRPWPALSELVDSRQMLVAVVCYLTVLLQVAFPFVLLGRLKYPVLVLMLGMHLSIAVLMALPLFSAAMIVADAVFLPDRFYRTLGTICRRTLGRGSGEEGARQCGTPPGSEPGLVPLQSQPGG</sequence>
<evidence type="ECO:0000256" key="6">
    <source>
        <dbReference type="SAM" id="Phobius"/>
    </source>
</evidence>
<dbReference type="Proteomes" id="UP001501303">
    <property type="component" value="Unassembled WGS sequence"/>
</dbReference>
<evidence type="ECO:0000256" key="3">
    <source>
        <dbReference type="ARBA" id="ARBA00022989"/>
    </source>
</evidence>
<evidence type="ECO:0000256" key="1">
    <source>
        <dbReference type="ARBA" id="ARBA00004127"/>
    </source>
</evidence>
<comment type="subcellular location">
    <subcellularLocation>
        <location evidence="1">Endomembrane system</location>
        <topology evidence="1">Multi-pass membrane protein</topology>
    </subcellularLocation>
</comment>
<dbReference type="EMBL" id="BAAAMJ010000015">
    <property type="protein sequence ID" value="GAA1907786.1"/>
    <property type="molecule type" value="Genomic_DNA"/>
</dbReference>
<gene>
    <name evidence="8" type="ORF">GCM10009716_17160</name>
</gene>
<keyword evidence="9" id="KW-1185">Reference proteome</keyword>
<evidence type="ECO:0000256" key="2">
    <source>
        <dbReference type="ARBA" id="ARBA00022692"/>
    </source>
</evidence>
<evidence type="ECO:0000256" key="5">
    <source>
        <dbReference type="SAM" id="MobiDB-lite"/>
    </source>
</evidence>
<name>A0ABN2NYZ8_9ACTN</name>
<evidence type="ECO:0000313" key="8">
    <source>
        <dbReference type="EMBL" id="GAA1907786.1"/>
    </source>
</evidence>
<feature type="transmembrane region" description="Helical" evidence="6">
    <location>
        <begin position="221"/>
        <end position="245"/>
    </location>
</feature>
<feature type="transmembrane region" description="Helical" evidence="6">
    <location>
        <begin position="134"/>
        <end position="153"/>
    </location>
</feature>
<keyword evidence="4 6" id="KW-0472">Membrane</keyword>
<dbReference type="PANTHER" id="PTHR39535:SF2">
    <property type="entry name" value="HTTM DOMAIN-CONTAINING PROTEIN"/>
    <property type="match status" value="1"/>
</dbReference>
<dbReference type="InterPro" id="IPR011020">
    <property type="entry name" value="HTTM-like"/>
</dbReference>
<feature type="transmembrane region" description="Helical" evidence="6">
    <location>
        <begin position="313"/>
        <end position="340"/>
    </location>
</feature>
<feature type="region of interest" description="Disordered" evidence="5">
    <location>
        <begin position="363"/>
        <end position="392"/>
    </location>
</feature>
<dbReference type="InterPro" id="IPR052964">
    <property type="entry name" value="Sporulation_signal_mat"/>
</dbReference>
<proteinExistence type="predicted"/>
<accession>A0ABN2NYZ8</accession>
<dbReference type="SMART" id="SM00752">
    <property type="entry name" value="HTTM"/>
    <property type="match status" value="1"/>
</dbReference>
<protein>
    <submittedName>
        <fullName evidence="8">HTTM domain-containing protein</fullName>
    </submittedName>
</protein>
<feature type="region of interest" description="Disordered" evidence="5">
    <location>
        <begin position="1"/>
        <end position="27"/>
    </location>
</feature>
<evidence type="ECO:0000256" key="4">
    <source>
        <dbReference type="ARBA" id="ARBA00023136"/>
    </source>
</evidence>
<feature type="domain" description="HTTM-like" evidence="7">
    <location>
        <begin position="44"/>
        <end position="349"/>
    </location>
</feature>
<feature type="transmembrane region" description="Helical" evidence="6">
    <location>
        <begin position="109"/>
        <end position="127"/>
    </location>
</feature>
<keyword evidence="2 6" id="KW-0812">Transmembrane</keyword>
<feature type="transmembrane region" description="Helical" evidence="6">
    <location>
        <begin position="285"/>
        <end position="306"/>
    </location>
</feature>
<comment type="caution">
    <text evidence="8">The sequence shown here is derived from an EMBL/GenBank/DDBJ whole genome shotgun (WGS) entry which is preliminary data.</text>
</comment>
<evidence type="ECO:0000313" key="9">
    <source>
        <dbReference type="Proteomes" id="UP001501303"/>
    </source>
</evidence>
<organism evidence="8 9">
    <name type="scientific">Streptomyces sodiiphilus</name>
    <dbReference type="NCBI Taxonomy" id="226217"/>
    <lineage>
        <taxon>Bacteria</taxon>
        <taxon>Bacillati</taxon>
        <taxon>Actinomycetota</taxon>
        <taxon>Actinomycetes</taxon>
        <taxon>Kitasatosporales</taxon>
        <taxon>Streptomycetaceae</taxon>
        <taxon>Streptomyces</taxon>
    </lineage>
</organism>
<feature type="transmembrane region" description="Helical" evidence="6">
    <location>
        <begin position="47"/>
        <end position="68"/>
    </location>
</feature>
<evidence type="ECO:0000259" key="7">
    <source>
        <dbReference type="SMART" id="SM00752"/>
    </source>
</evidence>
<dbReference type="RefSeq" id="WP_344260037.1">
    <property type="nucleotide sequence ID" value="NZ_BAAAMJ010000015.1"/>
</dbReference>
<dbReference type="PANTHER" id="PTHR39535">
    <property type="entry name" value="SPORULATION-DELAYING PROTEIN SDPB"/>
    <property type="match status" value="1"/>
</dbReference>
<feature type="transmembrane region" description="Helical" evidence="6">
    <location>
        <begin position="159"/>
        <end position="178"/>
    </location>
</feature>
<reference evidence="8 9" key="1">
    <citation type="journal article" date="2019" name="Int. J. Syst. Evol. Microbiol.">
        <title>The Global Catalogue of Microorganisms (GCM) 10K type strain sequencing project: providing services to taxonomists for standard genome sequencing and annotation.</title>
        <authorList>
            <consortium name="The Broad Institute Genomics Platform"/>
            <consortium name="The Broad Institute Genome Sequencing Center for Infectious Disease"/>
            <person name="Wu L."/>
            <person name="Ma J."/>
        </authorList>
    </citation>
    <scope>NUCLEOTIDE SEQUENCE [LARGE SCALE GENOMIC DNA]</scope>
    <source>
        <strain evidence="8 9">JCM 13581</strain>
    </source>
</reference>